<gene>
    <name evidence="1" type="ORF">V5O48_017709</name>
</gene>
<dbReference type="Proteomes" id="UP001465976">
    <property type="component" value="Unassembled WGS sequence"/>
</dbReference>
<accession>A0ABR3EN96</accession>
<evidence type="ECO:0008006" key="3">
    <source>
        <dbReference type="Google" id="ProtNLM"/>
    </source>
</evidence>
<evidence type="ECO:0000313" key="2">
    <source>
        <dbReference type="Proteomes" id="UP001465976"/>
    </source>
</evidence>
<sequence length="120" mass="14295">MLHHKFRDVAKATSRFHDIRRSFADAAEDLLNYAELEMESVLNLVFPRNQIETIEWYLRRTRGSFSDKEREFLRDSQSLAVVKDYIKRKKGKKSITVDIRSLEEFWEAQKRLEKAVNEAC</sequence>
<name>A0ABR3EN96_9AGAR</name>
<dbReference type="EMBL" id="JBAHYK010002842">
    <property type="protein sequence ID" value="KAL0564337.1"/>
    <property type="molecule type" value="Genomic_DNA"/>
</dbReference>
<organism evidence="1 2">
    <name type="scientific">Marasmius crinis-equi</name>
    <dbReference type="NCBI Taxonomy" id="585013"/>
    <lineage>
        <taxon>Eukaryota</taxon>
        <taxon>Fungi</taxon>
        <taxon>Dikarya</taxon>
        <taxon>Basidiomycota</taxon>
        <taxon>Agaricomycotina</taxon>
        <taxon>Agaricomycetes</taxon>
        <taxon>Agaricomycetidae</taxon>
        <taxon>Agaricales</taxon>
        <taxon>Marasmiineae</taxon>
        <taxon>Marasmiaceae</taxon>
        <taxon>Marasmius</taxon>
    </lineage>
</organism>
<evidence type="ECO:0000313" key="1">
    <source>
        <dbReference type="EMBL" id="KAL0564337.1"/>
    </source>
</evidence>
<protein>
    <recommendedName>
        <fullName evidence="3">HD domain-containing protein</fullName>
    </recommendedName>
</protein>
<keyword evidence="2" id="KW-1185">Reference proteome</keyword>
<proteinExistence type="predicted"/>
<reference evidence="1 2" key="1">
    <citation type="submission" date="2024-02" db="EMBL/GenBank/DDBJ databases">
        <title>A draft genome for the cacao thread blight pathogen Marasmius crinis-equi.</title>
        <authorList>
            <person name="Cohen S.P."/>
            <person name="Baruah I.K."/>
            <person name="Amoako-Attah I."/>
            <person name="Bukari Y."/>
            <person name="Meinhardt L.W."/>
            <person name="Bailey B.A."/>
        </authorList>
    </citation>
    <scope>NUCLEOTIDE SEQUENCE [LARGE SCALE GENOMIC DNA]</scope>
    <source>
        <strain evidence="1 2">GH-76</strain>
    </source>
</reference>
<comment type="caution">
    <text evidence="1">The sequence shown here is derived from an EMBL/GenBank/DDBJ whole genome shotgun (WGS) entry which is preliminary data.</text>
</comment>